<dbReference type="AlphaFoldDB" id="A0A1Y6CPH0"/>
<dbReference type="EMBL" id="FWZX01000041">
    <property type="protein sequence ID" value="SMF80413.1"/>
    <property type="molecule type" value="Genomic_DNA"/>
</dbReference>
<gene>
    <name evidence="2" type="ORF">SAMN05428998_14133</name>
</gene>
<reference evidence="2 3" key="1">
    <citation type="submission" date="2017-04" db="EMBL/GenBank/DDBJ databases">
        <authorList>
            <person name="Afonso C.L."/>
            <person name="Miller P.J."/>
            <person name="Scott M.A."/>
            <person name="Spackman E."/>
            <person name="Goraichik I."/>
            <person name="Dimitrov K.M."/>
            <person name="Suarez D.L."/>
            <person name="Swayne D.E."/>
        </authorList>
    </citation>
    <scope>NUCLEOTIDE SEQUENCE [LARGE SCALE GENOMIC DNA]</scope>
    <source>
        <strain evidence="2 3">USBA 355</strain>
    </source>
</reference>
<evidence type="ECO:0000256" key="1">
    <source>
        <dbReference type="SAM" id="SignalP"/>
    </source>
</evidence>
<evidence type="ECO:0008006" key="4">
    <source>
        <dbReference type="Google" id="ProtNLM"/>
    </source>
</evidence>
<dbReference type="PROSITE" id="PS51257">
    <property type="entry name" value="PROKAR_LIPOPROTEIN"/>
    <property type="match status" value="1"/>
</dbReference>
<keyword evidence="1" id="KW-0732">Signal</keyword>
<keyword evidence="3" id="KW-1185">Reference proteome</keyword>
<protein>
    <recommendedName>
        <fullName evidence="4">Lipoprotein</fullName>
    </recommendedName>
</protein>
<organism evidence="2 3">
    <name type="scientific">Tistlia consotensis USBA 355</name>
    <dbReference type="NCBI Taxonomy" id="560819"/>
    <lineage>
        <taxon>Bacteria</taxon>
        <taxon>Pseudomonadati</taxon>
        <taxon>Pseudomonadota</taxon>
        <taxon>Alphaproteobacteria</taxon>
        <taxon>Rhodospirillales</taxon>
        <taxon>Rhodovibrionaceae</taxon>
        <taxon>Tistlia</taxon>
    </lineage>
</organism>
<proteinExistence type="predicted"/>
<name>A0A1Y6CPH0_9PROT</name>
<sequence>MRKKVTLLLAAMGLAAALSACTKYENGFITDHNCSHGGGIYVPDFCAKYTSGNF</sequence>
<evidence type="ECO:0000313" key="2">
    <source>
        <dbReference type="EMBL" id="SMF80413.1"/>
    </source>
</evidence>
<feature type="signal peptide" evidence="1">
    <location>
        <begin position="1"/>
        <end position="20"/>
    </location>
</feature>
<feature type="chain" id="PRO_5013006470" description="Lipoprotein" evidence="1">
    <location>
        <begin position="21"/>
        <end position="54"/>
    </location>
</feature>
<dbReference type="Proteomes" id="UP000192917">
    <property type="component" value="Unassembled WGS sequence"/>
</dbReference>
<dbReference type="RefSeq" id="WP_159460370.1">
    <property type="nucleotide sequence ID" value="NZ_FWZX01000041.1"/>
</dbReference>
<evidence type="ECO:0000313" key="3">
    <source>
        <dbReference type="Proteomes" id="UP000192917"/>
    </source>
</evidence>
<accession>A0A1Y6CPH0</accession>